<evidence type="ECO:0000313" key="1">
    <source>
        <dbReference type="EMBL" id="KAJ8884763.1"/>
    </source>
</evidence>
<dbReference type="EMBL" id="JARBHB010000004">
    <property type="protein sequence ID" value="KAJ8884763.1"/>
    <property type="molecule type" value="Genomic_DNA"/>
</dbReference>
<name>A0ABQ9HKA0_9NEOP</name>
<dbReference type="Proteomes" id="UP001159363">
    <property type="component" value="Chromosome X"/>
</dbReference>
<reference evidence="1 2" key="1">
    <citation type="submission" date="2023-02" db="EMBL/GenBank/DDBJ databases">
        <title>LHISI_Scaffold_Assembly.</title>
        <authorList>
            <person name="Stuart O.P."/>
            <person name="Cleave R."/>
            <person name="Magrath M.J.L."/>
            <person name="Mikheyev A.S."/>
        </authorList>
    </citation>
    <scope>NUCLEOTIDE SEQUENCE [LARGE SCALE GENOMIC DNA]</scope>
    <source>
        <strain evidence="1">Daus_M_001</strain>
        <tissue evidence="1">Leg muscle</tissue>
    </source>
</reference>
<accession>A0ABQ9HKA0</accession>
<sequence>MMILLRTQTILPRNVKATTAIHLLVQRVQKKRTIPGRGLMWKKKNKVVLQKMVQILFVSLVTQIPDNNKKIEIVLQGTKRDKSRSAAPDKWSKIGHVMQQRNFIASNMQCIQLRYRYPTKHSKRHLNNAFHFEVQGEYIRVCKQFSNATLDINDRPIRTVILKKAEEGGFVPEKGGFVQKIAAGNTKFYIDGGISVADLHRDYVNICKNSADGHVDLYGNYVMYLRISTEEYSVSFFSPKKDQCEMCQAFTVHILEKYLSRAEKANNKEMKSDIFSFACYDLQAALACPKVLAKLGHVFQNLLREKKTNEGSEFELTFYSDNCCGWEKIKALKSGPIFHPDHCISLIQTAKKKGNP</sequence>
<evidence type="ECO:0000313" key="2">
    <source>
        <dbReference type="Proteomes" id="UP001159363"/>
    </source>
</evidence>
<keyword evidence="2" id="KW-1185">Reference proteome</keyword>
<organism evidence="1 2">
    <name type="scientific">Dryococelus australis</name>
    <dbReference type="NCBI Taxonomy" id="614101"/>
    <lineage>
        <taxon>Eukaryota</taxon>
        <taxon>Metazoa</taxon>
        <taxon>Ecdysozoa</taxon>
        <taxon>Arthropoda</taxon>
        <taxon>Hexapoda</taxon>
        <taxon>Insecta</taxon>
        <taxon>Pterygota</taxon>
        <taxon>Neoptera</taxon>
        <taxon>Polyneoptera</taxon>
        <taxon>Phasmatodea</taxon>
        <taxon>Verophasmatodea</taxon>
        <taxon>Anareolatae</taxon>
        <taxon>Phasmatidae</taxon>
        <taxon>Eurycanthinae</taxon>
        <taxon>Dryococelus</taxon>
    </lineage>
</organism>
<protein>
    <submittedName>
        <fullName evidence="1">Uncharacterized protein</fullName>
    </submittedName>
</protein>
<gene>
    <name evidence="1" type="ORF">PR048_010959</name>
</gene>
<proteinExistence type="predicted"/>
<comment type="caution">
    <text evidence="1">The sequence shown here is derived from an EMBL/GenBank/DDBJ whole genome shotgun (WGS) entry which is preliminary data.</text>
</comment>